<dbReference type="GeneID" id="28890372"/>
<protein>
    <submittedName>
        <fullName evidence="4">SpoVR like protein domain-containing protein</fullName>
    </submittedName>
</protein>
<feature type="region of interest" description="Disordered" evidence="2">
    <location>
        <begin position="121"/>
        <end position="186"/>
    </location>
</feature>
<dbReference type="KEGG" id="plj:28890372"/>
<reference evidence="4 6" key="1">
    <citation type="submission" date="2016-01" db="EMBL/GenBank/DDBJ databases">
        <title>Biosynthesis of antibiotic leucinostatins and their inhibition on Phytophthora in bio-control Purpureocillium lilacinum.</title>
        <authorList>
            <person name="Wang G."/>
            <person name="Liu Z."/>
            <person name="Lin R."/>
            <person name="Li E."/>
            <person name="Mao Z."/>
            <person name="Ling J."/>
            <person name="Yin W."/>
            <person name="Xie B."/>
        </authorList>
    </citation>
    <scope>NUCLEOTIDE SEQUENCE [LARGE SCALE GENOMIC DNA]</scope>
    <source>
        <strain evidence="4">PLBJ-1</strain>
        <strain evidence="5">PLFJ-1</strain>
    </source>
</reference>
<gene>
    <name evidence="3" type="ORF">Purlil1_2036</name>
    <name evidence="4" type="ORF">VFPBJ_07602</name>
    <name evidence="5" type="ORF">VFPFJ_08249</name>
</gene>
<dbReference type="EMBL" id="LSBH01000006">
    <property type="protein sequence ID" value="OAQ77130.1"/>
    <property type="molecule type" value="Genomic_DNA"/>
</dbReference>
<feature type="compositionally biased region" description="Low complexity" evidence="2">
    <location>
        <begin position="147"/>
        <end position="166"/>
    </location>
</feature>
<evidence type="ECO:0000313" key="3">
    <source>
        <dbReference type="EMBL" id="KAK4093702.1"/>
    </source>
</evidence>
<dbReference type="PANTHER" id="PTHR42089:SF1">
    <property type="entry name" value="YALI0F09427P"/>
    <property type="match status" value="1"/>
</dbReference>
<dbReference type="EMBL" id="LSBI01000007">
    <property type="protein sequence ID" value="OAQ85860.1"/>
    <property type="molecule type" value="Genomic_DNA"/>
</dbReference>
<name>A0A179GI70_PURLI</name>
<organism evidence="4 6">
    <name type="scientific">Purpureocillium lilacinum</name>
    <name type="common">Paecilomyces lilacinus</name>
    <dbReference type="NCBI Taxonomy" id="33203"/>
    <lineage>
        <taxon>Eukaryota</taxon>
        <taxon>Fungi</taxon>
        <taxon>Dikarya</taxon>
        <taxon>Ascomycota</taxon>
        <taxon>Pezizomycotina</taxon>
        <taxon>Sordariomycetes</taxon>
        <taxon>Hypocreomycetidae</taxon>
        <taxon>Hypocreales</taxon>
        <taxon>Ophiocordycipitaceae</taxon>
        <taxon>Purpureocillium</taxon>
    </lineage>
</organism>
<reference evidence="3 7" key="3">
    <citation type="journal article" date="2024" name="Microbiol. Resour. Announc.">
        <title>Genome annotations for the ascomycete fungi Trichoderma harzianum, Trichoderma aggressivum, and Purpureocillium lilacinum.</title>
        <authorList>
            <person name="Beijen E.P.W."/>
            <person name="Ohm R.A."/>
        </authorList>
    </citation>
    <scope>NUCLEOTIDE SEQUENCE [LARGE SCALE GENOMIC DNA]</scope>
    <source>
        <strain evidence="3 7">CBS 150709</strain>
    </source>
</reference>
<evidence type="ECO:0000313" key="4">
    <source>
        <dbReference type="EMBL" id="OAQ77130.1"/>
    </source>
</evidence>
<keyword evidence="7" id="KW-1185">Reference proteome</keyword>
<accession>A0A179GI70</accession>
<evidence type="ECO:0000313" key="6">
    <source>
        <dbReference type="Proteomes" id="UP000078240"/>
    </source>
</evidence>
<dbReference type="PANTHER" id="PTHR42089">
    <property type="entry name" value="YALI0F09427P"/>
    <property type="match status" value="1"/>
</dbReference>
<dbReference type="AlphaFoldDB" id="A0A179GI70"/>
<evidence type="ECO:0000256" key="1">
    <source>
        <dbReference type="SAM" id="Coils"/>
    </source>
</evidence>
<dbReference type="RefSeq" id="XP_018176717.1">
    <property type="nucleotide sequence ID" value="XM_018325323.1"/>
</dbReference>
<keyword evidence="1" id="KW-0175">Coiled coil</keyword>
<feature type="compositionally biased region" description="Basic and acidic residues" evidence="2">
    <location>
        <begin position="125"/>
        <end position="134"/>
    </location>
</feature>
<proteinExistence type="predicted"/>
<evidence type="ECO:0000256" key="2">
    <source>
        <dbReference type="SAM" id="MobiDB-lite"/>
    </source>
</evidence>
<dbReference type="Proteomes" id="UP000078240">
    <property type="component" value="Unassembled WGS sequence"/>
</dbReference>
<dbReference type="Proteomes" id="UP000078340">
    <property type="component" value="Unassembled WGS sequence"/>
</dbReference>
<dbReference type="EMBL" id="JAWRVI010000005">
    <property type="protein sequence ID" value="KAK4093702.1"/>
    <property type="molecule type" value="Genomic_DNA"/>
</dbReference>
<evidence type="ECO:0000313" key="5">
    <source>
        <dbReference type="EMBL" id="OAQ85860.1"/>
    </source>
</evidence>
<comment type="caution">
    <text evidence="4">The sequence shown here is derived from an EMBL/GenBank/DDBJ whole genome shotgun (WGS) entry which is preliminary data.</text>
</comment>
<reference evidence="3" key="2">
    <citation type="submission" date="2023-11" db="EMBL/GenBank/DDBJ databases">
        <authorList>
            <person name="Beijen E."/>
            <person name="Ohm R.A."/>
        </authorList>
    </citation>
    <scope>NUCLEOTIDE SEQUENCE</scope>
    <source>
        <strain evidence="3">CBS 150709</strain>
    </source>
</reference>
<dbReference type="STRING" id="33203.A0A179GI70"/>
<dbReference type="OMA" id="PHNDGEE"/>
<sequence>MYNNRPHPLLEQVPLTVSPFISLPSATTLSYNYKTMPSNIPPSPLGIPTAADDSSAEQQPKPRFIVSGTGHAASPDEILESCHALLNHVTALQKDAERDLREFEERIRERELAEKRRVAPGWLDSESRLLEPERTSPVQQRGPGAAPTTTTEQKQPPHQQQQQQPSQEEHDEGAELDRAFGGMGLK</sequence>
<dbReference type="Proteomes" id="UP001287286">
    <property type="component" value="Unassembled WGS sequence"/>
</dbReference>
<feature type="coiled-coil region" evidence="1">
    <location>
        <begin position="86"/>
        <end position="113"/>
    </location>
</feature>
<evidence type="ECO:0000313" key="7">
    <source>
        <dbReference type="Proteomes" id="UP001287286"/>
    </source>
</evidence>